<keyword evidence="1" id="KW-0472">Membrane</keyword>
<name>A0AAV5TER3_9BILA</name>
<gene>
    <name evidence="2" type="ORF">PENTCL1PPCAC_14973</name>
</gene>
<reference evidence="2" key="1">
    <citation type="submission" date="2023-10" db="EMBL/GenBank/DDBJ databases">
        <title>Genome assembly of Pristionchus species.</title>
        <authorList>
            <person name="Yoshida K."/>
            <person name="Sommer R.J."/>
        </authorList>
    </citation>
    <scope>NUCLEOTIDE SEQUENCE</scope>
    <source>
        <strain evidence="2">RS0144</strain>
    </source>
</reference>
<accession>A0AAV5TER3</accession>
<evidence type="ECO:0000256" key="1">
    <source>
        <dbReference type="SAM" id="Phobius"/>
    </source>
</evidence>
<organism evidence="2 3">
    <name type="scientific">Pristionchus entomophagus</name>
    <dbReference type="NCBI Taxonomy" id="358040"/>
    <lineage>
        <taxon>Eukaryota</taxon>
        <taxon>Metazoa</taxon>
        <taxon>Ecdysozoa</taxon>
        <taxon>Nematoda</taxon>
        <taxon>Chromadorea</taxon>
        <taxon>Rhabditida</taxon>
        <taxon>Rhabditina</taxon>
        <taxon>Diplogasteromorpha</taxon>
        <taxon>Diplogasteroidea</taxon>
        <taxon>Neodiplogasteridae</taxon>
        <taxon>Pristionchus</taxon>
    </lineage>
</organism>
<dbReference type="AlphaFoldDB" id="A0AAV5TER3"/>
<dbReference type="Proteomes" id="UP001432027">
    <property type="component" value="Unassembled WGS sequence"/>
</dbReference>
<keyword evidence="1" id="KW-0812">Transmembrane</keyword>
<sequence length="269" mass="29997">PETDVFGRSMAKGRANWFSSEYGSIFRLMGGELLSRETATPTRKTTADVEYIKQLYTGDVSLAELSVGEDTKRVGWGSFFKGDPDAWNVWNSESELSTLTSLDVQRNVAAAVNSRRKMKWAIGVERNGMVTGVAFSVDQKDILRQAIDHSLSREFVPELDPRIVRLEMVKVSAVTGGRWLVLITINAFVESLHQLSSGRIFYLVGDKVVLAESINQIRLALVERIRHDERQKTKGLGEGKKSMMSTWITLVGAVGLSIGVLYAAKRWIK</sequence>
<evidence type="ECO:0000313" key="2">
    <source>
        <dbReference type="EMBL" id="GMS92798.1"/>
    </source>
</evidence>
<dbReference type="EMBL" id="BTSX01000004">
    <property type="protein sequence ID" value="GMS92798.1"/>
    <property type="molecule type" value="Genomic_DNA"/>
</dbReference>
<comment type="caution">
    <text evidence="2">The sequence shown here is derived from an EMBL/GenBank/DDBJ whole genome shotgun (WGS) entry which is preliminary data.</text>
</comment>
<proteinExistence type="predicted"/>
<feature type="transmembrane region" description="Helical" evidence="1">
    <location>
        <begin position="244"/>
        <end position="264"/>
    </location>
</feature>
<protein>
    <submittedName>
        <fullName evidence="2">Uncharacterized protein</fullName>
    </submittedName>
</protein>
<feature type="non-terminal residue" evidence="2">
    <location>
        <position position="1"/>
    </location>
</feature>
<evidence type="ECO:0000313" key="3">
    <source>
        <dbReference type="Proteomes" id="UP001432027"/>
    </source>
</evidence>
<keyword evidence="3" id="KW-1185">Reference proteome</keyword>
<keyword evidence="1" id="KW-1133">Transmembrane helix</keyword>